<name>A0ABV6KCZ7_9BACI</name>
<dbReference type="Gene3D" id="3.40.50.1240">
    <property type="entry name" value="Phosphoglycerate mutase-like"/>
    <property type="match status" value="1"/>
</dbReference>
<dbReference type="EC" id="3.1.3.-" evidence="3"/>
<keyword evidence="3" id="KW-0378">Hydrolase</keyword>
<organism evidence="3 4">
    <name type="scientific">Halalkalibacter kiskunsagensis</name>
    <dbReference type="NCBI Taxonomy" id="1548599"/>
    <lineage>
        <taxon>Bacteria</taxon>
        <taxon>Bacillati</taxon>
        <taxon>Bacillota</taxon>
        <taxon>Bacilli</taxon>
        <taxon>Bacillales</taxon>
        <taxon>Bacillaceae</taxon>
        <taxon>Halalkalibacter</taxon>
    </lineage>
</organism>
<dbReference type="InterPro" id="IPR050275">
    <property type="entry name" value="PGM_Phosphatase"/>
</dbReference>
<comment type="caution">
    <text evidence="3">The sequence shown here is derived from an EMBL/GenBank/DDBJ whole genome shotgun (WGS) entry which is preliminary data.</text>
</comment>
<dbReference type="PANTHER" id="PTHR48100:SF1">
    <property type="entry name" value="HISTIDINE PHOSPHATASE FAMILY PROTEIN-RELATED"/>
    <property type="match status" value="1"/>
</dbReference>
<accession>A0ABV6KCZ7</accession>
<keyword evidence="1" id="KW-0324">Glycolysis</keyword>
<keyword evidence="2" id="KW-0413">Isomerase</keyword>
<dbReference type="RefSeq" id="WP_335958623.1">
    <property type="nucleotide sequence ID" value="NZ_JAXBLX010000002.1"/>
</dbReference>
<dbReference type="PROSITE" id="PS00175">
    <property type="entry name" value="PG_MUTASE"/>
    <property type="match status" value="1"/>
</dbReference>
<dbReference type="Proteomes" id="UP001589838">
    <property type="component" value="Unassembled WGS sequence"/>
</dbReference>
<proteinExistence type="predicted"/>
<dbReference type="InterPro" id="IPR013078">
    <property type="entry name" value="His_Pase_superF_clade-1"/>
</dbReference>
<protein>
    <submittedName>
        <fullName evidence="3">Histidine phosphatase family protein</fullName>
        <ecNumber evidence="3">3.1.3.-</ecNumber>
    </submittedName>
</protein>
<evidence type="ECO:0000256" key="1">
    <source>
        <dbReference type="ARBA" id="ARBA00023152"/>
    </source>
</evidence>
<dbReference type="PANTHER" id="PTHR48100">
    <property type="entry name" value="BROAD-SPECIFICITY PHOSPHATASE YOR283W-RELATED"/>
    <property type="match status" value="1"/>
</dbReference>
<sequence length="213" mass="24269">MNLYLIRHGESLGNLNGEIQGCKDYPLSELGKRQVESVARYLKNIELNYLYSSDLTRAYDTAKVIGQAKGLTVHKWEKVREVHLGPLQGLSRNEIYEQFPATLKRSILTSGINGTETTDALTKRCQYVIDQLQLAHENDDVGIVSHGGFISILLMYLLTGDQWPTLHRPFQIQNTSITHIEWSKNSNKPLIHYTNRTQHLESLMDDQSQVGFL</sequence>
<dbReference type="CDD" id="cd07067">
    <property type="entry name" value="HP_PGM_like"/>
    <property type="match status" value="1"/>
</dbReference>
<keyword evidence="4" id="KW-1185">Reference proteome</keyword>
<dbReference type="SMART" id="SM00855">
    <property type="entry name" value="PGAM"/>
    <property type="match status" value="1"/>
</dbReference>
<evidence type="ECO:0000313" key="3">
    <source>
        <dbReference type="EMBL" id="MFC0471187.1"/>
    </source>
</evidence>
<dbReference type="InterPro" id="IPR001345">
    <property type="entry name" value="PG/BPGM_mutase_AS"/>
</dbReference>
<dbReference type="InterPro" id="IPR029033">
    <property type="entry name" value="His_PPase_superfam"/>
</dbReference>
<dbReference type="SUPFAM" id="SSF53254">
    <property type="entry name" value="Phosphoglycerate mutase-like"/>
    <property type="match status" value="1"/>
</dbReference>
<reference evidence="3 4" key="1">
    <citation type="submission" date="2024-09" db="EMBL/GenBank/DDBJ databases">
        <authorList>
            <person name="Sun Q."/>
            <person name="Mori K."/>
        </authorList>
    </citation>
    <scope>NUCLEOTIDE SEQUENCE [LARGE SCALE GENOMIC DNA]</scope>
    <source>
        <strain evidence="3 4">NCAIM B.02610</strain>
    </source>
</reference>
<evidence type="ECO:0000256" key="2">
    <source>
        <dbReference type="ARBA" id="ARBA00023235"/>
    </source>
</evidence>
<gene>
    <name evidence="3" type="ORF">ACFFHM_11990</name>
</gene>
<dbReference type="EMBL" id="JBHLUX010000030">
    <property type="protein sequence ID" value="MFC0471187.1"/>
    <property type="molecule type" value="Genomic_DNA"/>
</dbReference>
<dbReference type="GO" id="GO:0016787">
    <property type="term" value="F:hydrolase activity"/>
    <property type="evidence" value="ECO:0007669"/>
    <property type="project" value="UniProtKB-KW"/>
</dbReference>
<dbReference type="Pfam" id="PF00300">
    <property type="entry name" value="His_Phos_1"/>
    <property type="match status" value="1"/>
</dbReference>
<evidence type="ECO:0000313" key="4">
    <source>
        <dbReference type="Proteomes" id="UP001589838"/>
    </source>
</evidence>